<dbReference type="Gene3D" id="1.20.58.120">
    <property type="entry name" value="BAG domain"/>
    <property type="match status" value="1"/>
</dbReference>
<accession>A0A9P5SIH7</accession>
<comment type="caution">
    <text evidence="3">The sequence shown here is derived from an EMBL/GenBank/DDBJ whole genome shotgun (WGS) entry which is preliminary data.</text>
</comment>
<feature type="region of interest" description="Disordered" evidence="1">
    <location>
        <begin position="85"/>
        <end position="125"/>
    </location>
</feature>
<evidence type="ECO:0000313" key="3">
    <source>
        <dbReference type="EMBL" id="KAF9327110.1"/>
    </source>
</evidence>
<keyword evidence="2" id="KW-0472">Membrane</keyword>
<keyword evidence="2" id="KW-1133">Transmembrane helix</keyword>
<gene>
    <name evidence="3" type="ORF">BG006_009516</name>
</gene>
<feature type="region of interest" description="Disordered" evidence="1">
    <location>
        <begin position="223"/>
        <end position="284"/>
    </location>
</feature>
<dbReference type="GO" id="GO:0051087">
    <property type="term" value="F:protein-folding chaperone binding"/>
    <property type="evidence" value="ECO:0007669"/>
    <property type="project" value="InterPro"/>
</dbReference>
<reference evidence="3" key="1">
    <citation type="journal article" date="2020" name="Fungal Divers.">
        <title>Resolving the Mortierellaceae phylogeny through synthesis of multi-gene phylogenetics and phylogenomics.</title>
        <authorList>
            <person name="Vandepol N."/>
            <person name="Liber J."/>
            <person name="Desiro A."/>
            <person name="Na H."/>
            <person name="Kennedy M."/>
            <person name="Barry K."/>
            <person name="Grigoriev I.V."/>
            <person name="Miller A.N."/>
            <person name="O'Donnell K."/>
            <person name="Stajich J.E."/>
            <person name="Bonito G."/>
        </authorList>
    </citation>
    <scope>NUCLEOTIDE SEQUENCE</scope>
    <source>
        <strain evidence="3">NVP1</strain>
    </source>
</reference>
<dbReference type="EMBL" id="JAAAUY010000699">
    <property type="protein sequence ID" value="KAF9327110.1"/>
    <property type="molecule type" value="Genomic_DNA"/>
</dbReference>
<keyword evidence="2" id="KW-0812">Transmembrane</keyword>
<feature type="region of interest" description="Disordered" evidence="1">
    <location>
        <begin position="398"/>
        <end position="421"/>
    </location>
</feature>
<keyword evidence="4" id="KW-1185">Reference proteome</keyword>
<feature type="compositionally biased region" description="Basic and acidic residues" evidence="1">
    <location>
        <begin position="91"/>
        <end position="115"/>
    </location>
</feature>
<dbReference type="AlphaFoldDB" id="A0A9P5SIH7"/>
<dbReference type="InterPro" id="IPR036533">
    <property type="entry name" value="BAG_dom_sf"/>
</dbReference>
<sequence>MVSPSAKKTLIITVSAIVGLTTFSTLAYLLIQDDKKAQHQRKIRSLQKSLQARLHNVDTAVEDLLQGDIRLAHVRTHTLHSRAIYPTGHSSSHEHNTHALPSHTDHTSTPEEVQREQSQGFDDPAKARQGYKRLDFLINSINERLLRLLEALDAISPRELTDLGNGFGGLADAAGHETVAFEKVRKRKRATIAKIQKIMSDMDKVGAIIKERVQAIEKFEVAEAEKKEEEEKQAKEAAELEKEARDAAELEEKLAKEEAAAKEKKEQEAKEHHSKHEEVLAHTEDLDKMKEGITFAEIAKHNTAHSEHHTEVLVHTEDLDKMKEGITFAEIAKHNIESHEQRHEQGQKQEEEETSLVSGGITETTESLVVIVNGEISSSATSSYANFHNVAESAVLVEAEEEGHGKEEVSVAEEPAVQESA</sequence>
<feature type="region of interest" description="Disordered" evidence="1">
    <location>
        <begin position="339"/>
        <end position="361"/>
    </location>
</feature>
<proteinExistence type="predicted"/>
<organism evidence="3 4">
    <name type="scientific">Podila minutissima</name>
    <dbReference type="NCBI Taxonomy" id="64525"/>
    <lineage>
        <taxon>Eukaryota</taxon>
        <taxon>Fungi</taxon>
        <taxon>Fungi incertae sedis</taxon>
        <taxon>Mucoromycota</taxon>
        <taxon>Mortierellomycotina</taxon>
        <taxon>Mortierellomycetes</taxon>
        <taxon>Mortierellales</taxon>
        <taxon>Mortierellaceae</taxon>
        <taxon>Podila</taxon>
    </lineage>
</organism>
<protein>
    <submittedName>
        <fullName evidence="3">Uncharacterized protein</fullName>
    </submittedName>
</protein>
<dbReference type="SUPFAM" id="SSF63491">
    <property type="entry name" value="BAG domain"/>
    <property type="match status" value="1"/>
</dbReference>
<dbReference type="Proteomes" id="UP000696485">
    <property type="component" value="Unassembled WGS sequence"/>
</dbReference>
<evidence type="ECO:0000256" key="2">
    <source>
        <dbReference type="SAM" id="Phobius"/>
    </source>
</evidence>
<feature type="compositionally biased region" description="Basic and acidic residues" evidence="1">
    <location>
        <begin position="339"/>
        <end position="349"/>
    </location>
</feature>
<feature type="transmembrane region" description="Helical" evidence="2">
    <location>
        <begin position="12"/>
        <end position="31"/>
    </location>
</feature>
<evidence type="ECO:0000313" key="4">
    <source>
        <dbReference type="Proteomes" id="UP000696485"/>
    </source>
</evidence>
<name>A0A9P5SIH7_9FUNG</name>
<evidence type="ECO:0000256" key="1">
    <source>
        <dbReference type="SAM" id="MobiDB-lite"/>
    </source>
</evidence>